<keyword evidence="1" id="KW-0812">Transmembrane</keyword>
<evidence type="ECO:0000256" key="1">
    <source>
        <dbReference type="SAM" id="Phobius"/>
    </source>
</evidence>
<name>A0A679JC19_VARPD</name>
<dbReference type="AlphaFoldDB" id="A0A679JC19"/>
<accession>A0A679JC19</accession>
<gene>
    <name evidence="2" type="ORF">VVAX_02276</name>
</gene>
<dbReference type="EMBL" id="LR743507">
    <property type="protein sequence ID" value="CAA2103468.1"/>
    <property type="molecule type" value="Genomic_DNA"/>
</dbReference>
<organism evidence="2">
    <name type="scientific">Variovorax paradoxus</name>
    <dbReference type="NCBI Taxonomy" id="34073"/>
    <lineage>
        <taxon>Bacteria</taxon>
        <taxon>Pseudomonadati</taxon>
        <taxon>Pseudomonadota</taxon>
        <taxon>Betaproteobacteria</taxon>
        <taxon>Burkholderiales</taxon>
        <taxon>Comamonadaceae</taxon>
        <taxon>Variovorax</taxon>
    </lineage>
</organism>
<protein>
    <submittedName>
        <fullName evidence="2">Uncharacterized protein</fullName>
    </submittedName>
</protein>
<reference evidence="2" key="1">
    <citation type="submission" date="2019-12" db="EMBL/GenBank/DDBJ databases">
        <authorList>
            <person name="Cremers G."/>
        </authorList>
    </citation>
    <scope>NUCLEOTIDE SEQUENCE</scope>
    <source>
        <strain evidence="2">Vvax</strain>
    </source>
</reference>
<feature type="transmembrane region" description="Helical" evidence="1">
    <location>
        <begin position="12"/>
        <end position="30"/>
    </location>
</feature>
<sequence length="71" mass="7581">MEGEEGCSAAGAVAAGAAGAAISLPISMPIRNRRTHSSTRQAAVIATMREVIVKTYCDMEKSGVRFREPWK</sequence>
<keyword evidence="1" id="KW-1133">Transmembrane helix</keyword>
<keyword evidence="1" id="KW-0472">Membrane</keyword>
<proteinExistence type="predicted"/>
<evidence type="ECO:0000313" key="2">
    <source>
        <dbReference type="EMBL" id="CAA2103468.1"/>
    </source>
</evidence>